<evidence type="ECO:0000313" key="2">
    <source>
        <dbReference type="Proteomes" id="UP000305234"/>
    </source>
</evidence>
<name>A0A4U1YSX3_9VIBR</name>
<organism evidence="1 2">
    <name type="scientific">Vibrio kanaloae</name>
    <dbReference type="NCBI Taxonomy" id="170673"/>
    <lineage>
        <taxon>Bacteria</taxon>
        <taxon>Pseudomonadati</taxon>
        <taxon>Pseudomonadota</taxon>
        <taxon>Gammaproteobacteria</taxon>
        <taxon>Vibrionales</taxon>
        <taxon>Vibrionaceae</taxon>
        <taxon>Vibrio</taxon>
    </lineage>
</organism>
<reference evidence="1 2" key="1">
    <citation type="submission" date="2019-04" db="EMBL/GenBank/DDBJ databases">
        <title>A reverse ecology approach based on a biological definition of microbial populations.</title>
        <authorList>
            <person name="Arevalo P."/>
            <person name="Vaninsberghe D."/>
            <person name="Elsherbini J."/>
            <person name="Gore J."/>
            <person name="Polz M."/>
        </authorList>
    </citation>
    <scope>NUCLEOTIDE SEQUENCE [LARGE SCALE GENOMIC DNA]</scope>
    <source>
        <strain evidence="1 2">10N.261.46.E4</strain>
    </source>
</reference>
<evidence type="ECO:0000313" key="1">
    <source>
        <dbReference type="EMBL" id="TKF24425.1"/>
    </source>
</evidence>
<protein>
    <submittedName>
        <fullName evidence="1">Uncharacterized protein</fullName>
    </submittedName>
</protein>
<accession>A0A4U1YSX3</accession>
<sequence length="62" mass="6727">MTSEDILHIIQDEMGEKVIASVTLSDAGNLIVQYGDKVMVYKTATSAKPASELLKIVADFIN</sequence>
<proteinExistence type="predicted"/>
<dbReference type="Proteomes" id="UP000305234">
    <property type="component" value="Unassembled WGS sequence"/>
</dbReference>
<dbReference type="EMBL" id="SYUW01000045">
    <property type="protein sequence ID" value="TKF24425.1"/>
    <property type="molecule type" value="Genomic_DNA"/>
</dbReference>
<dbReference type="RefSeq" id="WP_025621703.1">
    <property type="nucleotide sequence ID" value="NZ_JBFRJO010000015.1"/>
</dbReference>
<gene>
    <name evidence="1" type="ORF">FCV52_15765</name>
</gene>
<dbReference type="AlphaFoldDB" id="A0A4U1YSX3"/>
<comment type="caution">
    <text evidence="1">The sequence shown here is derived from an EMBL/GenBank/DDBJ whole genome shotgun (WGS) entry which is preliminary data.</text>
</comment>